<accession>A0A1H8NMS2</accession>
<dbReference type="EMBL" id="FOCT01000017">
    <property type="protein sequence ID" value="SEO30877.1"/>
    <property type="molecule type" value="Genomic_DNA"/>
</dbReference>
<proteinExistence type="predicted"/>
<dbReference type="AlphaFoldDB" id="A0A1H8NMS2"/>
<organism evidence="1 2">
    <name type="scientific">Nitrosospira multiformis</name>
    <dbReference type="NCBI Taxonomy" id="1231"/>
    <lineage>
        <taxon>Bacteria</taxon>
        <taxon>Pseudomonadati</taxon>
        <taxon>Pseudomonadota</taxon>
        <taxon>Betaproteobacteria</taxon>
        <taxon>Nitrosomonadales</taxon>
        <taxon>Nitrosomonadaceae</taxon>
        <taxon>Nitrosospira</taxon>
    </lineage>
</organism>
<gene>
    <name evidence="1" type="ORF">SAMN05216404_11714</name>
</gene>
<dbReference type="Proteomes" id="UP000183898">
    <property type="component" value="Unassembled WGS sequence"/>
</dbReference>
<reference evidence="1 2" key="1">
    <citation type="submission" date="2016-10" db="EMBL/GenBank/DDBJ databases">
        <authorList>
            <person name="de Groot N.N."/>
        </authorList>
    </citation>
    <scope>NUCLEOTIDE SEQUENCE [LARGE SCALE GENOMIC DNA]</scope>
    <source>
        <strain evidence="1 2">Nl18</strain>
    </source>
</reference>
<evidence type="ECO:0000313" key="1">
    <source>
        <dbReference type="EMBL" id="SEO30877.1"/>
    </source>
</evidence>
<sequence length="51" mass="6014">MDGSIEFREHGADLWNEELQRSCDILNNFLETLPKEDREELIALLETIHQT</sequence>
<evidence type="ECO:0000313" key="2">
    <source>
        <dbReference type="Proteomes" id="UP000183898"/>
    </source>
</evidence>
<name>A0A1H8NMS2_9PROT</name>
<protein>
    <submittedName>
        <fullName evidence="1">Uncharacterized protein</fullName>
    </submittedName>
</protein>